<protein>
    <recommendedName>
        <fullName evidence="3">Hypervirulence associated protein TUDOR domain-containing protein</fullName>
    </recommendedName>
</protein>
<reference evidence="2" key="1">
    <citation type="submission" date="2016-03" db="EMBL/GenBank/DDBJ databases">
        <authorList>
            <person name="Guldener U."/>
        </authorList>
    </citation>
    <scope>NUCLEOTIDE SEQUENCE [LARGE SCALE GENOMIC DNA]</scope>
    <source>
        <strain evidence="2">04CH-RAC-A.6.1</strain>
    </source>
</reference>
<dbReference type="AlphaFoldDB" id="A0A1E1L8Z5"/>
<dbReference type="EMBL" id="FJUX01000091">
    <property type="protein sequence ID" value="CZT07030.1"/>
    <property type="molecule type" value="Genomic_DNA"/>
</dbReference>
<organism evidence="1 2">
    <name type="scientific">Rhynchosporium agropyri</name>
    <dbReference type="NCBI Taxonomy" id="914238"/>
    <lineage>
        <taxon>Eukaryota</taxon>
        <taxon>Fungi</taxon>
        <taxon>Dikarya</taxon>
        <taxon>Ascomycota</taxon>
        <taxon>Pezizomycotina</taxon>
        <taxon>Leotiomycetes</taxon>
        <taxon>Helotiales</taxon>
        <taxon>Ploettnerulaceae</taxon>
        <taxon>Rhynchosporium</taxon>
    </lineage>
</organism>
<gene>
    <name evidence="1" type="ORF">RAG0_12621</name>
</gene>
<sequence>MSPPANSYTKAYYVAGDDIWFQKPGDNEWTRGTVSSKTTSTLMPVCTEDATGNDYNVRSEHIRAAS</sequence>
<proteinExistence type="predicted"/>
<name>A0A1E1L8Z5_9HELO</name>
<keyword evidence="2" id="KW-1185">Reference proteome</keyword>
<dbReference type="OrthoDB" id="5422382at2759"/>
<evidence type="ECO:0000313" key="1">
    <source>
        <dbReference type="EMBL" id="CZT07030.1"/>
    </source>
</evidence>
<evidence type="ECO:0000313" key="2">
    <source>
        <dbReference type="Proteomes" id="UP000178912"/>
    </source>
</evidence>
<evidence type="ECO:0008006" key="3">
    <source>
        <dbReference type="Google" id="ProtNLM"/>
    </source>
</evidence>
<dbReference type="Proteomes" id="UP000178912">
    <property type="component" value="Unassembled WGS sequence"/>
</dbReference>
<accession>A0A1E1L8Z5</accession>